<evidence type="ECO:0000259" key="10">
    <source>
        <dbReference type="PROSITE" id="PS51918"/>
    </source>
</evidence>
<evidence type="ECO:0000256" key="2">
    <source>
        <dbReference type="ARBA" id="ARBA00022485"/>
    </source>
</evidence>
<dbReference type="CDD" id="cd01335">
    <property type="entry name" value="Radical_SAM"/>
    <property type="match status" value="1"/>
</dbReference>
<evidence type="ECO:0000256" key="1">
    <source>
        <dbReference type="ARBA" id="ARBA00001933"/>
    </source>
</evidence>
<evidence type="ECO:0000256" key="8">
    <source>
        <dbReference type="ARBA" id="ARBA00023235"/>
    </source>
</evidence>
<dbReference type="InterPro" id="IPR013785">
    <property type="entry name" value="Aldolase_TIM"/>
</dbReference>
<dbReference type="Pfam" id="PF04055">
    <property type="entry name" value="Radical_SAM"/>
    <property type="match status" value="1"/>
</dbReference>
<evidence type="ECO:0000256" key="5">
    <source>
        <dbReference type="ARBA" id="ARBA00022898"/>
    </source>
</evidence>
<dbReference type="SFLD" id="SFLDG01070">
    <property type="entry name" value="PLP-dependent"/>
    <property type="match status" value="1"/>
</dbReference>
<dbReference type="SFLD" id="SFLDS00029">
    <property type="entry name" value="Radical_SAM"/>
    <property type="match status" value="1"/>
</dbReference>
<dbReference type="EMBL" id="CAXAQS010000022">
    <property type="protein sequence ID" value="CAK9249657.1"/>
    <property type="molecule type" value="Genomic_DNA"/>
</dbReference>
<evidence type="ECO:0000256" key="6">
    <source>
        <dbReference type="ARBA" id="ARBA00023004"/>
    </source>
</evidence>
<evidence type="ECO:0000256" key="7">
    <source>
        <dbReference type="ARBA" id="ARBA00023014"/>
    </source>
</evidence>
<keyword evidence="8" id="KW-0413">Isomerase</keyword>
<accession>A0ABP0V7Y7</accession>
<keyword evidence="7" id="KW-0411">Iron-sulfur</keyword>
<dbReference type="SUPFAM" id="SSF102114">
    <property type="entry name" value="Radical SAM enzymes"/>
    <property type="match status" value="1"/>
</dbReference>
<dbReference type="Pfam" id="PF12544">
    <property type="entry name" value="LAM_C"/>
    <property type="match status" value="1"/>
</dbReference>
<feature type="region of interest" description="Disordered" evidence="9">
    <location>
        <begin position="496"/>
        <end position="539"/>
    </location>
</feature>
<keyword evidence="12" id="KW-1185">Reference proteome</keyword>
<comment type="cofactor">
    <cofactor evidence="1">
        <name>pyridoxal 5'-phosphate</name>
        <dbReference type="ChEBI" id="CHEBI:597326"/>
    </cofactor>
</comment>
<evidence type="ECO:0000256" key="9">
    <source>
        <dbReference type="SAM" id="MobiDB-lite"/>
    </source>
</evidence>
<organism evidence="11 12">
    <name type="scientific">Sphagnum jensenii</name>
    <dbReference type="NCBI Taxonomy" id="128206"/>
    <lineage>
        <taxon>Eukaryota</taxon>
        <taxon>Viridiplantae</taxon>
        <taxon>Streptophyta</taxon>
        <taxon>Embryophyta</taxon>
        <taxon>Bryophyta</taxon>
        <taxon>Sphagnophytina</taxon>
        <taxon>Sphagnopsida</taxon>
        <taxon>Sphagnales</taxon>
        <taxon>Sphagnaceae</taxon>
        <taxon>Sphagnum</taxon>
    </lineage>
</organism>
<keyword evidence="3" id="KW-0949">S-adenosyl-L-methionine</keyword>
<dbReference type="PANTHER" id="PTHR30538:SF1">
    <property type="entry name" value="L-LYSINE 2,3-AMINOMUTASE"/>
    <property type="match status" value="1"/>
</dbReference>
<dbReference type="InterPro" id="IPR058240">
    <property type="entry name" value="rSAM_sf"/>
</dbReference>
<gene>
    <name evidence="11" type="ORF">CSSPJE1EN1_LOCUS25035</name>
</gene>
<evidence type="ECO:0000313" key="12">
    <source>
        <dbReference type="Proteomes" id="UP001497444"/>
    </source>
</evidence>
<dbReference type="PROSITE" id="PS51918">
    <property type="entry name" value="RADICAL_SAM"/>
    <property type="match status" value="1"/>
</dbReference>
<keyword evidence="5" id="KW-0663">Pyridoxal phosphate</keyword>
<comment type="caution">
    <text evidence="11">The sequence shown here is derived from an EMBL/GenBank/DDBJ whole genome shotgun (WGS) entry which is preliminary data.</text>
</comment>
<dbReference type="InterPro" id="IPR007197">
    <property type="entry name" value="rSAM"/>
</dbReference>
<evidence type="ECO:0000256" key="4">
    <source>
        <dbReference type="ARBA" id="ARBA00022723"/>
    </source>
</evidence>
<keyword evidence="2" id="KW-0004">4Fe-4S</keyword>
<reference evidence="11" key="1">
    <citation type="submission" date="2024-02" db="EMBL/GenBank/DDBJ databases">
        <authorList>
            <consortium name="ELIXIR-Norway"/>
            <consortium name="Elixir Norway"/>
        </authorList>
    </citation>
    <scope>NUCLEOTIDE SEQUENCE</scope>
</reference>
<dbReference type="Gene3D" id="3.20.20.70">
    <property type="entry name" value="Aldolase class I"/>
    <property type="match status" value="1"/>
</dbReference>
<dbReference type="NCBIfam" id="TIGR00238">
    <property type="entry name" value="KamA family radical SAM protein"/>
    <property type="match status" value="1"/>
</dbReference>
<keyword evidence="4" id="KW-0479">Metal-binding</keyword>
<evidence type="ECO:0000256" key="3">
    <source>
        <dbReference type="ARBA" id="ARBA00022691"/>
    </source>
</evidence>
<keyword evidence="6" id="KW-0408">Iron</keyword>
<sequence>MEQLEKVIEVTQEERDAFQGSHEQFNMGITPYYASIIDSKDPNCPIRLQSVPKEGELHIMPSDLEDPLGEEKDMPVPGITHRYPDRVLFYTTHNCPVYCRHCTRKRKVSDPSSSAANKQLEDGLAYIQAHKEIRDVVISGGDPLSNSDDRLEYILSRLRGMDHIEIFRLGTRNLVTLPQRITDNFAQMLKKYAPVFVHTHFNHPKECTQEAFDACARLADAGMIINNQMVLLKGVNDDPKTVLELNHKLLMMRVRPYYIFQCDMAQGISHFRTPVEVGINIIEHLRGWTSGMAVPHYVIDGPGGGGKIPILPNYVLKHEGKTWTVRNYKNKAPKIKHYEFPKTVAFVGDVKRPYNKMGQVRTKVNFNSLDWVHEEGQLCRNYYNKAAMDLYKRAKDQGADAVIDVRSVVMLESGEVENYQTPECSDDGQEGQILLEGIAVKWVKGSAKLSQSQLPVAAAAPTVVRKAPSSVPVVAPSAAARATSPVATQVTTVHSAASVGAPATPSASTELPVQEAEPAAPLAPVQMQLQDPPPTESTQ</sequence>
<evidence type="ECO:0000313" key="11">
    <source>
        <dbReference type="EMBL" id="CAK9249657.1"/>
    </source>
</evidence>
<protein>
    <recommendedName>
        <fullName evidence="10">Radical SAM core domain-containing protein</fullName>
    </recommendedName>
</protein>
<dbReference type="Proteomes" id="UP001497444">
    <property type="component" value="Unassembled WGS sequence"/>
</dbReference>
<feature type="domain" description="Radical SAM core" evidence="10">
    <location>
        <begin position="81"/>
        <end position="295"/>
    </location>
</feature>
<proteinExistence type="predicted"/>
<dbReference type="PANTHER" id="PTHR30538">
    <property type="entry name" value="LYSINE 2,3-AMINOMUTASE-RELATED"/>
    <property type="match status" value="1"/>
</dbReference>
<name>A0ABP0V7Y7_9BRYO</name>
<dbReference type="InterPro" id="IPR003739">
    <property type="entry name" value="Lys_aminomutase/Glu_NH3_mut"/>
</dbReference>
<dbReference type="InterPro" id="IPR025895">
    <property type="entry name" value="LAM_C_dom"/>
</dbReference>